<evidence type="ECO:0000313" key="2">
    <source>
        <dbReference type="Proteomes" id="UP000270873"/>
    </source>
</evidence>
<proteinExistence type="predicted"/>
<dbReference type="Proteomes" id="UP000270873">
    <property type="component" value="Unassembled WGS sequence"/>
</dbReference>
<accession>A0A658KA49</accession>
<protein>
    <submittedName>
        <fullName evidence="1">Dipeptide ABC transporter ATP-binding protein</fullName>
    </submittedName>
</protein>
<dbReference type="EMBL" id="RBSP01000880">
    <property type="protein sequence ID" value="RMS40587.1"/>
    <property type="molecule type" value="Genomic_DNA"/>
</dbReference>
<reference evidence="1 2" key="1">
    <citation type="submission" date="2018-08" db="EMBL/GenBank/DDBJ databases">
        <title>Recombination of ecologically and evolutionarily significant loci maintains genetic cohesion in the Pseudomonas syringae species complex.</title>
        <authorList>
            <person name="Dillon M."/>
            <person name="Thakur S."/>
            <person name="Almeida R.N.D."/>
            <person name="Weir B.S."/>
            <person name="Guttman D.S."/>
        </authorList>
    </citation>
    <scope>NUCLEOTIDE SEQUENCE [LARGE SCALE GENOMIC DNA]</scope>
    <source>
        <strain evidence="1 2">ICMP 7847</strain>
    </source>
</reference>
<comment type="caution">
    <text evidence="1">The sequence shown here is derived from an EMBL/GenBank/DDBJ whole genome shotgun (WGS) entry which is preliminary data.</text>
</comment>
<keyword evidence="1" id="KW-0547">Nucleotide-binding</keyword>
<dbReference type="GO" id="GO:0005524">
    <property type="term" value="F:ATP binding"/>
    <property type="evidence" value="ECO:0007669"/>
    <property type="project" value="UniProtKB-KW"/>
</dbReference>
<evidence type="ECO:0000313" key="1">
    <source>
        <dbReference type="EMBL" id="RMS40587.1"/>
    </source>
</evidence>
<dbReference type="AlphaFoldDB" id="A0A658KA49"/>
<name>A0A658KA49_PSEA0</name>
<feature type="non-terminal residue" evidence="1">
    <location>
        <position position="42"/>
    </location>
</feature>
<organism evidence="1 2">
    <name type="scientific">Pseudomonas amygdali pv. photiniae</name>
    <dbReference type="NCBI Taxonomy" id="251724"/>
    <lineage>
        <taxon>Bacteria</taxon>
        <taxon>Pseudomonadati</taxon>
        <taxon>Pseudomonadota</taxon>
        <taxon>Gammaproteobacteria</taxon>
        <taxon>Pseudomonadales</taxon>
        <taxon>Pseudomonadaceae</taxon>
        <taxon>Pseudomonas</taxon>
        <taxon>Pseudomonas amygdali</taxon>
    </lineage>
</organism>
<gene>
    <name evidence="1" type="ORF">ALP66_05439</name>
</gene>
<sequence length="42" mass="4898">MMQDPKYSLNPVIKVGEQIAEAYLAHHRVSKKEARERTLDML</sequence>
<keyword evidence="1" id="KW-0067">ATP-binding</keyword>